<evidence type="ECO:0000256" key="1">
    <source>
        <dbReference type="SAM" id="MobiDB-lite"/>
    </source>
</evidence>
<reference evidence="2" key="1">
    <citation type="submission" date="2020-11" db="EMBL/GenBank/DDBJ databases">
        <authorList>
            <consortium name="DOE Joint Genome Institute"/>
            <person name="Ahrendt S."/>
            <person name="Riley R."/>
            <person name="Andreopoulos W."/>
            <person name="Labutti K."/>
            <person name="Pangilinan J."/>
            <person name="Ruiz-Duenas F.J."/>
            <person name="Barrasa J.M."/>
            <person name="Sanchez-Garcia M."/>
            <person name="Camarero S."/>
            <person name="Miyauchi S."/>
            <person name="Serrano A."/>
            <person name="Linde D."/>
            <person name="Babiker R."/>
            <person name="Drula E."/>
            <person name="Ayuso-Fernandez I."/>
            <person name="Pacheco R."/>
            <person name="Padilla G."/>
            <person name="Ferreira P."/>
            <person name="Barriuso J."/>
            <person name="Kellner H."/>
            <person name="Castanera R."/>
            <person name="Alfaro M."/>
            <person name="Ramirez L."/>
            <person name="Pisabarro A.G."/>
            <person name="Kuo A."/>
            <person name="Tritt A."/>
            <person name="Lipzen A."/>
            <person name="He G."/>
            <person name="Yan M."/>
            <person name="Ng V."/>
            <person name="Cullen D."/>
            <person name="Martin F."/>
            <person name="Rosso M.-N."/>
            <person name="Henrissat B."/>
            <person name="Hibbett D."/>
            <person name="Martinez A.T."/>
            <person name="Grigoriev I.V."/>
        </authorList>
    </citation>
    <scope>NUCLEOTIDE SEQUENCE</scope>
    <source>
        <strain evidence="2">MF-IS2</strain>
    </source>
</reference>
<protein>
    <submittedName>
        <fullName evidence="2">Uncharacterized protein</fullName>
    </submittedName>
</protein>
<accession>A0A9P6C434</accession>
<gene>
    <name evidence="2" type="ORF">P691DRAFT_800974</name>
</gene>
<keyword evidence="3" id="KW-1185">Reference proteome</keyword>
<dbReference type="AlphaFoldDB" id="A0A9P6C434"/>
<name>A0A9P6C434_9AGAR</name>
<dbReference type="Proteomes" id="UP000807342">
    <property type="component" value="Unassembled WGS sequence"/>
</dbReference>
<feature type="region of interest" description="Disordered" evidence="1">
    <location>
        <begin position="68"/>
        <end position="87"/>
    </location>
</feature>
<dbReference type="EMBL" id="MU151165">
    <property type="protein sequence ID" value="KAF9448330.1"/>
    <property type="molecule type" value="Genomic_DNA"/>
</dbReference>
<feature type="region of interest" description="Disordered" evidence="1">
    <location>
        <begin position="162"/>
        <end position="186"/>
    </location>
</feature>
<feature type="compositionally biased region" description="Polar residues" evidence="1">
    <location>
        <begin position="69"/>
        <end position="84"/>
    </location>
</feature>
<evidence type="ECO:0000313" key="2">
    <source>
        <dbReference type="EMBL" id="KAF9448330.1"/>
    </source>
</evidence>
<proteinExistence type="predicted"/>
<comment type="caution">
    <text evidence="2">The sequence shown here is derived from an EMBL/GenBank/DDBJ whole genome shotgun (WGS) entry which is preliminary data.</text>
</comment>
<organism evidence="2 3">
    <name type="scientific">Macrolepiota fuliginosa MF-IS2</name>
    <dbReference type="NCBI Taxonomy" id="1400762"/>
    <lineage>
        <taxon>Eukaryota</taxon>
        <taxon>Fungi</taxon>
        <taxon>Dikarya</taxon>
        <taxon>Basidiomycota</taxon>
        <taxon>Agaricomycotina</taxon>
        <taxon>Agaricomycetes</taxon>
        <taxon>Agaricomycetidae</taxon>
        <taxon>Agaricales</taxon>
        <taxon>Agaricineae</taxon>
        <taxon>Agaricaceae</taxon>
        <taxon>Macrolepiota</taxon>
    </lineage>
</organism>
<sequence>MSSTIAPCTQIPPAPLSHYQTSHLLRFGPSLPVEQRVDSRSLLLGHAPAPSSHSTHRTDAQVISEPVQLPTSSRPNSMFQSAQPSFPPSVYPEQYGSASVYAGPSTQTPLRHGAPELPAVSDGGYTSTVCGYPVRMDDPYFGGSPEAIGETLMLWEAHDSLEAHAGSPPDSESAYAAPQLTSPANQRAATARRKRTAKYSCNMCGSKLTAKHNLISKSYVRNYSVRI</sequence>
<evidence type="ECO:0000313" key="3">
    <source>
        <dbReference type="Proteomes" id="UP000807342"/>
    </source>
</evidence>